<proteinExistence type="evidence at transcript level"/>
<feature type="signal peptide" evidence="1">
    <location>
        <begin position="1"/>
        <end position="19"/>
    </location>
</feature>
<name>V5IFV9_IXORI</name>
<dbReference type="AlphaFoldDB" id="V5IFV9"/>
<accession>V5IFV9</accession>
<sequence length="73" mass="8457">MKSIVAVFFFLIAVAYCTAMLYEWQCRAPRPFASCDGSVRLRHVYYFSNRTNQCESAFTCAKGMNTFEDKIFC</sequence>
<dbReference type="SUPFAM" id="SSF57362">
    <property type="entry name" value="BPTI-like"/>
    <property type="match status" value="1"/>
</dbReference>
<reference evidence="2" key="1">
    <citation type="journal article" date="2015" name="Sci. Rep.">
        <title>Tissue- and time-dependent transcription in Ixodes ricinus salivary glands and midguts when blood feeding on the vertebrate host.</title>
        <authorList>
            <person name="Kotsyfakis M."/>
            <person name="Schwarz A."/>
            <person name="Erhart J."/>
            <person name="Ribeiro J.M."/>
        </authorList>
    </citation>
    <scope>NUCLEOTIDE SEQUENCE</scope>
    <source>
        <tissue evidence="2">Salivary gland and midgut</tissue>
    </source>
</reference>
<dbReference type="Gene3D" id="4.10.410.10">
    <property type="entry name" value="Pancreatic trypsin inhibitor Kunitz domain"/>
    <property type="match status" value="1"/>
</dbReference>
<organism evidence="2">
    <name type="scientific">Ixodes ricinus</name>
    <name type="common">Common tick</name>
    <name type="synonym">Acarus ricinus</name>
    <dbReference type="NCBI Taxonomy" id="34613"/>
    <lineage>
        <taxon>Eukaryota</taxon>
        <taxon>Metazoa</taxon>
        <taxon>Ecdysozoa</taxon>
        <taxon>Arthropoda</taxon>
        <taxon>Chelicerata</taxon>
        <taxon>Arachnida</taxon>
        <taxon>Acari</taxon>
        <taxon>Parasitiformes</taxon>
        <taxon>Ixodida</taxon>
        <taxon>Ixodoidea</taxon>
        <taxon>Ixodidae</taxon>
        <taxon>Ixodinae</taxon>
        <taxon>Ixodes</taxon>
    </lineage>
</organism>
<evidence type="ECO:0000313" key="2">
    <source>
        <dbReference type="EMBL" id="JAB76711.1"/>
    </source>
</evidence>
<protein>
    <submittedName>
        <fullName evidence="2">Putative secreted protein</fullName>
    </submittedName>
</protein>
<feature type="chain" id="PRO_5004738735" evidence="1">
    <location>
        <begin position="20"/>
        <end position="73"/>
    </location>
</feature>
<evidence type="ECO:0000256" key="1">
    <source>
        <dbReference type="SAM" id="SignalP"/>
    </source>
</evidence>
<dbReference type="InterPro" id="IPR036880">
    <property type="entry name" value="Kunitz_BPTI_sf"/>
</dbReference>
<keyword evidence="1" id="KW-0732">Signal</keyword>
<dbReference type="EMBL" id="GANP01007757">
    <property type="protein sequence ID" value="JAB76711.1"/>
    <property type="molecule type" value="mRNA"/>
</dbReference>
<dbReference type="GO" id="GO:0004867">
    <property type="term" value="F:serine-type endopeptidase inhibitor activity"/>
    <property type="evidence" value="ECO:0007669"/>
    <property type="project" value="InterPro"/>
</dbReference>